<reference evidence="1" key="1">
    <citation type="submission" date="2013-12" db="EMBL/GenBank/DDBJ databases">
        <title>The Genome Sequence of Aphanomyces invadans NJM9701.</title>
        <authorList>
            <consortium name="The Broad Institute Genomics Platform"/>
            <person name="Russ C."/>
            <person name="Tyler B."/>
            <person name="van West P."/>
            <person name="Dieguez-Uribeondo J."/>
            <person name="Young S.K."/>
            <person name="Zeng Q."/>
            <person name="Gargeya S."/>
            <person name="Fitzgerald M."/>
            <person name="Abouelleil A."/>
            <person name="Alvarado L."/>
            <person name="Chapman S.B."/>
            <person name="Gainer-Dewar J."/>
            <person name="Goldberg J."/>
            <person name="Griggs A."/>
            <person name="Gujja S."/>
            <person name="Hansen M."/>
            <person name="Howarth C."/>
            <person name="Imamovic A."/>
            <person name="Ireland A."/>
            <person name="Larimer J."/>
            <person name="McCowan C."/>
            <person name="Murphy C."/>
            <person name="Pearson M."/>
            <person name="Poon T.W."/>
            <person name="Priest M."/>
            <person name="Roberts A."/>
            <person name="Saif S."/>
            <person name="Shea T."/>
            <person name="Sykes S."/>
            <person name="Wortman J."/>
            <person name="Nusbaum C."/>
            <person name="Birren B."/>
        </authorList>
    </citation>
    <scope>NUCLEOTIDE SEQUENCE [LARGE SCALE GENOMIC DNA]</scope>
    <source>
        <strain evidence="1">NJM9701</strain>
    </source>
</reference>
<dbReference type="AlphaFoldDB" id="A0A024T8V8"/>
<dbReference type="OrthoDB" id="69584at2759"/>
<protein>
    <recommendedName>
        <fullName evidence="2">Core-binding (CB) domain-containing protein</fullName>
    </recommendedName>
</protein>
<gene>
    <name evidence="1" type="ORF">H310_15374</name>
</gene>
<sequence>MSLDLRVFAYENFLEFIVWTVRERDVGLGALSCYRSAVQSLYVDQGVDLPEPYDSDMKVV</sequence>
<dbReference type="GeneID" id="20092424"/>
<dbReference type="RefSeq" id="XP_008881572.1">
    <property type="nucleotide sequence ID" value="XM_008883350.1"/>
</dbReference>
<dbReference type="VEuPathDB" id="FungiDB:H310_15374"/>
<organism evidence="1">
    <name type="scientific">Aphanomyces invadans</name>
    <dbReference type="NCBI Taxonomy" id="157072"/>
    <lineage>
        <taxon>Eukaryota</taxon>
        <taxon>Sar</taxon>
        <taxon>Stramenopiles</taxon>
        <taxon>Oomycota</taxon>
        <taxon>Saprolegniomycetes</taxon>
        <taxon>Saprolegniales</taxon>
        <taxon>Verrucalvaceae</taxon>
        <taxon>Aphanomyces</taxon>
    </lineage>
</organism>
<accession>A0A024T8V8</accession>
<evidence type="ECO:0000313" key="1">
    <source>
        <dbReference type="EMBL" id="ETV89797.1"/>
    </source>
</evidence>
<evidence type="ECO:0008006" key="2">
    <source>
        <dbReference type="Google" id="ProtNLM"/>
    </source>
</evidence>
<proteinExistence type="predicted"/>
<name>A0A024T8V8_9STRA</name>
<dbReference type="EMBL" id="KI914355">
    <property type="protein sequence ID" value="ETV89797.1"/>
    <property type="molecule type" value="Genomic_DNA"/>
</dbReference>